<gene>
    <name evidence="9" type="ORF">CY0110_23976</name>
</gene>
<keyword evidence="3" id="KW-0812">Transmembrane</keyword>
<evidence type="ECO:0000256" key="7">
    <source>
        <dbReference type="RuleBase" id="RU362081"/>
    </source>
</evidence>
<proteinExistence type="inferred from homology"/>
<dbReference type="SFLD" id="SFLDF00027">
    <property type="entry name" value="p-type_atpase"/>
    <property type="match status" value="1"/>
</dbReference>
<dbReference type="InterPro" id="IPR044492">
    <property type="entry name" value="P_typ_ATPase_HD_dom"/>
</dbReference>
<dbReference type="InterPro" id="IPR059000">
    <property type="entry name" value="ATPase_P-type_domA"/>
</dbReference>
<dbReference type="Pfam" id="PF00702">
    <property type="entry name" value="Hydrolase"/>
    <property type="match status" value="1"/>
</dbReference>
<evidence type="ECO:0000256" key="1">
    <source>
        <dbReference type="ARBA" id="ARBA00004141"/>
    </source>
</evidence>
<accession>A3ILM9</accession>
<comment type="subcellular location">
    <subcellularLocation>
        <location evidence="7">Cell membrane</location>
    </subcellularLocation>
    <subcellularLocation>
        <location evidence="1">Membrane</location>
        <topology evidence="1">Multi-pass membrane protein</topology>
    </subcellularLocation>
</comment>
<dbReference type="InterPro" id="IPR051014">
    <property type="entry name" value="Cation_Transport_ATPase_IB"/>
</dbReference>
<dbReference type="eggNOG" id="COG2217">
    <property type="taxonomic scope" value="Bacteria"/>
</dbReference>
<evidence type="ECO:0000256" key="6">
    <source>
        <dbReference type="ARBA" id="ARBA00023136"/>
    </source>
</evidence>
<feature type="domain" description="P-type ATPase A" evidence="8">
    <location>
        <begin position="221"/>
        <end position="316"/>
    </location>
</feature>
<dbReference type="PRINTS" id="PR00120">
    <property type="entry name" value="HATPASE"/>
</dbReference>
<dbReference type="NCBIfam" id="TIGR01525">
    <property type="entry name" value="ATPase-IB_hvy"/>
    <property type="match status" value="1"/>
</dbReference>
<evidence type="ECO:0000313" key="10">
    <source>
        <dbReference type="Proteomes" id="UP000003781"/>
    </source>
</evidence>
<dbReference type="GO" id="GO:0016887">
    <property type="term" value="F:ATP hydrolysis activity"/>
    <property type="evidence" value="ECO:0007669"/>
    <property type="project" value="InterPro"/>
</dbReference>
<keyword evidence="7" id="KW-0479">Metal-binding</keyword>
<comment type="caution">
    <text evidence="9">The sequence shown here is derived from an EMBL/GenBank/DDBJ whole genome shotgun (WGS) entry which is preliminary data.</text>
</comment>
<dbReference type="PROSITE" id="PS00154">
    <property type="entry name" value="ATPASE_E1_E2"/>
    <property type="match status" value="1"/>
</dbReference>
<dbReference type="NCBIfam" id="TIGR01512">
    <property type="entry name" value="ATPase-IB2_Cd"/>
    <property type="match status" value="1"/>
</dbReference>
<dbReference type="InterPro" id="IPR001757">
    <property type="entry name" value="P_typ_ATPase"/>
</dbReference>
<dbReference type="InterPro" id="IPR018303">
    <property type="entry name" value="ATPase_P-typ_P_site"/>
</dbReference>
<dbReference type="Gene3D" id="2.70.150.10">
    <property type="entry name" value="Calcium-transporting ATPase, cytoplasmic transduction domain A"/>
    <property type="match status" value="1"/>
</dbReference>
<evidence type="ECO:0000259" key="8">
    <source>
        <dbReference type="Pfam" id="PF00122"/>
    </source>
</evidence>
<dbReference type="PRINTS" id="PR00119">
    <property type="entry name" value="CATATPASE"/>
</dbReference>
<dbReference type="NCBIfam" id="TIGR01494">
    <property type="entry name" value="ATPase_P-type"/>
    <property type="match status" value="1"/>
</dbReference>
<dbReference type="InterPro" id="IPR036412">
    <property type="entry name" value="HAD-like_sf"/>
</dbReference>
<dbReference type="SUPFAM" id="SSF56784">
    <property type="entry name" value="HAD-like"/>
    <property type="match status" value="1"/>
</dbReference>
<dbReference type="SFLD" id="SFLDG00002">
    <property type="entry name" value="C1.7:_P-type_atpase_like"/>
    <property type="match status" value="1"/>
</dbReference>
<dbReference type="AlphaFoldDB" id="A3ILM9"/>
<dbReference type="InterPro" id="IPR027256">
    <property type="entry name" value="P-typ_ATPase_IB"/>
</dbReference>
<dbReference type="PANTHER" id="PTHR48085">
    <property type="entry name" value="CADMIUM/ZINC-TRANSPORTING ATPASE HMA2-RELATED"/>
    <property type="match status" value="1"/>
</dbReference>
<evidence type="ECO:0000256" key="4">
    <source>
        <dbReference type="ARBA" id="ARBA00022967"/>
    </source>
</evidence>
<dbReference type="Pfam" id="PF19991">
    <property type="entry name" value="HMA_2"/>
    <property type="match status" value="1"/>
</dbReference>
<reference evidence="9 10" key="1">
    <citation type="submission" date="2007-03" db="EMBL/GenBank/DDBJ databases">
        <authorList>
            <person name="Stal L."/>
            <person name="Ferriera S."/>
            <person name="Johnson J."/>
            <person name="Kravitz S."/>
            <person name="Beeson K."/>
            <person name="Sutton G."/>
            <person name="Rogers Y.-H."/>
            <person name="Friedman R."/>
            <person name="Frazier M."/>
            <person name="Venter J.C."/>
        </authorList>
    </citation>
    <scope>NUCLEOTIDE SEQUENCE [LARGE SCALE GENOMIC DNA]</scope>
    <source>
        <strain evidence="9 10">CCY0110</strain>
    </source>
</reference>
<dbReference type="EMBL" id="AAXW01000005">
    <property type="protein sequence ID" value="EAZ92680.1"/>
    <property type="molecule type" value="Genomic_DNA"/>
</dbReference>
<evidence type="ECO:0000313" key="9">
    <source>
        <dbReference type="EMBL" id="EAZ92680.1"/>
    </source>
</evidence>
<dbReference type="InterPro" id="IPR023214">
    <property type="entry name" value="HAD_sf"/>
</dbReference>
<dbReference type="Gene3D" id="3.40.1110.10">
    <property type="entry name" value="Calcium-transporting ATPase, cytoplasmic domain N"/>
    <property type="match status" value="1"/>
</dbReference>
<dbReference type="Proteomes" id="UP000003781">
    <property type="component" value="Unassembled WGS sequence"/>
</dbReference>
<name>A3ILM9_9CHRO</name>
<keyword evidence="10" id="KW-1185">Reference proteome</keyword>
<keyword evidence="7" id="KW-1003">Cell membrane</keyword>
<keyword evidence="5" id="KW-1133">Transmembrane helix</keyword>
<evidence type="ECO:0000256" key="5">
    <source>
        <dbReference type="ARBA" id="ARBA00022989"/>
    </source>
</evidence>
<protein>
    <submittedName>
        <fullName evidence="9">Cd/Co/Hg/Pb/Zn-translocating P-type ATPase</fullName>
    </submittedName>
</protein>
<dbReference type="CDD" id="cd07550">
    <property type="entry name" value="P-type_ATPase_HM"/>
    <property type="match status" value="1"/>
</dbReference>
<dbReference type="SUPFAM" id="SSF81653">
    <property type="entry name" value="Calcium ATPase, transduction domain A"/>
    <property type="match status" value="1"/>
</dbReference>
<keyword evidence="4" id="KW-1278">Translocase</keyword>
<dbReference type="GO" id="GO:0005886">
    <property type="term" value="C:plasma membrane"/>
    <property type="evidence" value="ECO:0007669"/>
    <property type="project" value="UniProtKB-SubCell"/>
</dbReference>
<keyword evidence="6" id="KW-0472">Membrane</keyword>
<dbReference type="RefSeq" id="WP_008274252.1">
    <property type="nucleotide sequence ID" value="NZ_AAXW01000005.1"/>
</dbReference>
<dbReference type="InterPro" id="IPR023299">
    <property type="entry name" value="ATPase_P-typ_cyto_dom_N"/>
</dbReference>
<dbReference type="GO" id="GO:0019829">
    <property type="term" value="F:ATPase-coupled monoatomic cation transmembrane transporter activity"/>
    <property type="evidence" value="ECO:0007669"/>
    <property type="project" value="InterPro"/>
</dbReference>
<dbReference type="Gene3D" id="3.40.50.1000">
    <property type="entry name" value="HAD superfamily/HAD-like"/>
    <property type="match status" value="1"/>
</dbReference>
<dbReference type="GO" id="GO:0046872">
    <property type="term" value="F:metal ion binding"/>
    <property type="evidence" value="ECO:0007669"/>
    <property type="project" value="UniProtKB-KW"/>
</dbReference>
<evidence type="ECO:0000256" key="2">
    <source>
        <dbReference type="ARBA" id="ARBA00006024"/>
    </source>
</evidence>
<dbReference type="GO" id="GO:0005524">
    <property type="term" value="F:ATP binding"/>
    <property type="evidence" value="ECO:0007669"/>
    <property type="project" value="UniProtKB-UniRule"/>
</dbReference>
<dbReference type="InterPro" id="IPR008250">
    <property type="entry name" value="ATPase_P-typ_transduc_dom_A_sf"/>
</dbReference>
<evidence type="ECO:0000256" key="3">
    <source>
        <dbReference type="ARBA" id="ARBA00022692"/>
    </source>
</evidence>
<organism evidence="9 10">
    <name type="scientific">Crocosphaera chwakensis CCY0110</name>
    <dbReference type="NCBI Taxonomy" id="391612"/>
    <lineage>
        <taxon>Bacteria</taxon>
        <taxon>Bacillati</taxon>
        <taxon>Cyanobacteriota</taxon>
        <taxon>Cyanophyceae</taxon>
        <taxon>Oscillatoriophycideae</taxon>
        <taxon>Chroococcales</taxon>
        <taxon>Aphanothecaceae</taxon>
        <taxon>Crocosphaera</taxon>
        <taxon>Crocosphaera chwakensis</taxon>
    </lineage>
</organism>
<dbReference type="PANTHER" id="PTHR48085:SF5">
    <property type="entry name" value="CADMIUM_ZINC-TRANSPORTING ATPASE HMA4-RELATED"/>
    <property type="match status" value="1"/>
</dbReference>
<dbReference type="Pfam" id="PF00122">
    <property type="entry name" value="E1-E2_ATPase"/>
    <property type="match status" value="1"/>
</dbReference>
<dbReference type="SFLD" id="SFLDS00003">
    <property type="entry name" value="Haloacid_Dehalogenase"/>
    <property type="match status" value="1"/>
</dbReference>
<keyword evidence="7" id="KW-0067">ATP-binding</keyword>
<sequence>MSKSLGNTRLRNKIEFLPLIIHQVPGRVRIRVHRISYDQSFAMLLKEHLITVEGITKVRLNCWSASVIIHYKKNKNFNINHQILLSINHAETAKSFYQKEDNNNSKKLEEWSSLTYPGLATLFSLTSLKIKLPGLRLIAILMLLRAAFPVVQRAYDSIINQHKLNIDCIDTLALVFSGLQGKIVTPSLVITLHELGDIIREKTARSTEVKTSNLLDTIGNFAWVERNESIISVESHKVELEEIVIVYPGEKIPVDGIVVKGNATIDQQQLTGESMPLIAEENTYVYASTLVRSGEIRIKSEKIGHNTRAAASFKLLEKAPVHDTRMANYAANLAEHLIMPSLLLSAIILTVTRDPSRVASILTLDFVTGIRVSMPTAFLGALNHTTRHGILVRSGRTLELLSEIDTIVFDKTGTLTQGNIEVVHIKTVAQGLGPEKVLQLAASAEQRITHPVAEAIAHYANKRNIDILPRQSWDYEVGLGMVATIDGQTVLVGSETLLSSKGVTVIEIVKQQETAGLSPVYVACDGVFQGIIYYSDPLRPQSAKLIHALQRDYGMEVHLLTGDTQKRATEVAKQLNIPPSQVHAEAFPEDKAKIVRKLHHGGKTVAFVGDGLNDSVALAYADVSISFENGSDIARETADVVLMNNDLKDLLEAISIAQQTKQLITQNTLMVVAPNVAALGLATTVGLNPLLATLVHNGTAIVAGLNSLRPLVQHKLESN</sequence>
<comment type="similarity">
    <text evidence="2 7">Belongs to the cation transport ATPase (P-type) (TC 3.A.3) family. Type IB subfamily.</text>
</comment>
<keyword evidence="7" id="KW-0547">Nucleotide-binding</keyword>